<accession>A0A3D8PCW8</accession>
<protein>
    <submittedName>
        <fullName evidence="2">Uncharacterized protein</fullName>
    </submittedName>
</protein>
<organism evidence="2 3">
    <name type="scientific">Paracoccus thiocyanatus</name>
    <dbReference type="NCBI Taxonomy" id="34006"/>
    <lineage>
        <taxon>Bacteria</taxon>
        <taxon>Pseudomonadati</taxon>
        <taxon>Pseudomonadota</taxon>
        <taxon>Alphaproteobacteria</taxon>
        <taxon>Rhodobacterales</taxon>
        <taxon>Paracoccaceae</taxon>
        <taxon>Paracoccus</taxon>
    </lineage>
</organism>
<dbReference type="EMBL" id="QFCQ01000054">
    <property type="protein sequence ID" value="RDW13009.1"/>
    <property type="molecule type" value="Genomic_DNA"/>
</dbReference>
<evidence type="ECO:0000313" key="2">
    <source>
        <dbReference type="EMBL" id="RDW13009.1"/>
    </source>
</evidence>
<feature type="chain" id="PRO_5017819907" evidence="1">
    <location>
        <begin position="24"/>
        <end position="99"/>
    </location>
</feature>
<keyword evidence="3" id="KW-1185">Reference proteome</keyword>
<proteinExistence type="predicted"/>
<sequence>MIRQSFFTIAAALLLAPAASAHGPDGQAVQQQPQAAPAQNMQAPLNCALWAERERLGANYRQLAQAQGRDTAETWLKQQATAFNLHAARMGKTALPCPA</sequence>
<evidence type="ECO:0000313" key="3">
    <source>
        <dbReference type="Proteomes" id="UP000256679"/>
    </source>
</evidence>
<gene>
    <name evidence="2" type="ORF">DIE28_10465</name>
</gene>
<keyword evidence="1" id="KW-0732">Signal</keyword>
<dbReference type="RefSeq" id="WP_115755984.1">
    <property type="nucleotide sequence ID" value="NZ_QFCQ01000054.1"/>
</dbReference>
<reference evidence="2 3" key="1">
    <citation type="submission" date="2018-05" db="EMBL/GenBank/DDBJ databases">
        <title>Whole genome sequencing of Paracoccus thiocyanatus SST.</title>
        <authorList>
            <person name="Ghosh W."/>
            <person name="Rameez M.J."/>
            <person name="Roy C."/>
        </authorList>
    </citation>
    <scope>NUCLEOTIDE SEQUENCE [LARGE SCALE GENOMIC DNA]</scope>
    <source>
        <strain evidence="2 3">SST</strain>
    </source>
</reference>
<dbReference type="Proteomes" id="UP000256679">
    <property type="component" value="Unassembled WGS sequence"/>
</dbReference>
<name>A0A3D8PCW8_9RHOB</name>
<comment type="caution">
    <text evidence="2">The sequence shown here is derived from an EMBL/GenBank/DDBJ whole genome shotgun (WGS) entry which is preliminary data.</text>
</comment>
<evidence type="ECO:0000256" key="1">
    <source>
        <dbReference type="SAM" id="SignalP"/>
    </source>
</evidence>
<dbReference type="AlphaFoldDB" id="A0A3D8PCW8"/>
<feature type="signal peptide" evidence="1">
    <location>
        <begin position="1"/>
        <end position="23"/>
    </location>
</feature>